<evidence type="ECO:0000256" key="5">
    <source>
        <dbReference type="ARBA" id="ARBA00022679"/>
    </source>
</evidence>
<sequence length="476" mass="53923">MLWSNSCGRSLIAQKGRCILTMYAAWGTKWRYLLFAQTNKRLTTFFAGLMIVFLLSMNVTSYILLSSIIYKEQKTKLEAVVTSEIQEHSNEMLTYNHKTSTSKYYIGKEETNSPSGEIETPLRPFYMLIDPEGQIIRTDAVDEDLANDIKENVKDWIPQEKQTLHHIYDIDKENVHLFLAGRAVYREGLYVGSIIAGIDITEQQRLLEQVTHTQIIISVLFLVVSIIFAYVMSRRAMKPIIHSFVRQQKFTADASHELRTPLTVLHSSIEVLENETEDILSPFGKQVMDDMKDEVRRMTSLISNLLSLAQADAAVVDLTYDEFSLDGELERAFRNFQPIAQQQAIKLVLKANTQVIVRADQERLQQLFVILLDNAVQYTAAGDRIMMKATVKGNLLTLQIQDTGIGIPEAKLQEVFERFGRVDESRNRTQGHTGLGLSIAKWIVESHGGTIWVESEVGIGSTFFIALPIVSHLATT</sequence>
<dbReference type="InterPro" id="IPR036097">
    <property type="entry name" value="HisK_dim/P_sf"/>
</dbReference>
<evidence type="ECO:0000313" key="14">
    <source>
        <dbReference type="Proteomes" id="UP000463051"/>
    </source>
</evidence>
<name>A0A7X2H156_9BACL</name>
<evidence type="ECO:0000256" key="9">
    <source>
        <dbReference type="ARBA" id="ARBA00023012"/>
    </source>
</evidence>
<dbReference type="Gene3D" id="3.30.565.10">
    <property type="entry name" value="Histidine kinase-like ATPase, C-terminal domain"/>
    <property type="match status" value="1"/>
</dbReference>
<keyword evidence="8" id="KW-0067">ATP-binding</keyword>
<evidence type="ECO:0000256" key="2">
    <source>
        <dbReference type="ARBA" id="ARBA00004651"/>
    </source>
</evidence>
<evidence type="ECO:0000256" key="8">
    <source>
        <dbReference type="ARBA" id="ARBA00022840"/>
    </source>
</evidence>
<dbReference type="SUPFAM" id="SSF47384">
    <property type="entry name" value="Homodimeric domain of signal transducing histidine kinase"/>
    <property type="match status" value="1"/>
</dbReference>
<dbReference type="InterPro" id="IPR003594">
    <property type="entry name" value="HATPase_dom"/>
</dbReference>
<keyword evidence="6" id="KW-0547">Nucleotide-binding</keyword>
<keyword evidence="10 11" id="KW-0472">Membrane</keyword>
<reference evidence="13 14" key="1">
    <citation type="submission" date="2019-11" db="EMBL/GenBank/DDBJ databases">
        <title>Paenibacillus monticola sp. nov., a novel PGPR strain isolated from mountain sample in China.</title>
        <authorList>
            <person name="Zhao Q."/>
            <person name="Li H.-P."/>
            <person name="Zhang J.-L."/>
        </authorList>
    </citation>
    <scope>NUCLEOTIDE SEQUENCE [LARGE SCALE GENOMIC DNA]</scope>
    <source>
        <strain evidence="13 14">LC-T2</strain>
    </source>
</reference>
<dbReference type="SMART" id="SM00388">
    <property type="entry name" value="HisKA"/>
    <property type="match status" value="1"/>
</dbReference>
<dbReference type="PRINTS" id="PR00344">
    <property type="entry name" value="BCTRLSENSOR"/>
</dbReference>
<evidence type="ECO:0000256" key="4">
    <source>
        <dbReference type="ARBA" id="ARBA00022553"/>
    </source>
</evidence>
<accession>A0A7X2H156</accession>
<keyword evidence="4" id="KW-0597">Phosphoprotein</keyword>
<dbReference type="EC" id="2.7.13.3" evidence="3"/>
<comment type="catalytic activity">
    <reaction evidence="1">
        <text>ATP + protein L-histidine = ADP + protein N-phospho-L-histidine.</text>
        <dbReference type="EC" id="2.7.13.3"/>
    </reaction>
</comment>
<dbReference type="Pfam" id="PF00512">
    <property type="entry name" value="HisKA"/>
    <property type="match status" value="1"/>
</dbReference>
<dbReference type="CDD" id="cd00082">
    <property type="entry name" value="HisKA"/>
    <property type="match status" value="1"/>
</dbReference>
<evidence type="ECO:0000256" key="1">
    <source>
        <dbReference type="ARBA" id="ARBA00000085"/>
    </source>
</evidence>
<comment type="subcellular location">
    <subcellularLocation>
        <location evidence="2">Cell membrane</location>
        <topology evidence="2">Multi-pass membrane protein</topology>
    </subcellularLocation>
</comment>
<dbReference type="InterPro" id="IPR005467">
    <property type="entry name" value="His_kinase_dom"/>
</dbReference>
<evidence type="ECO:0000256" key="6">
    <source>
        <dbReference type="ARBA" id="ARBA00022741"/>
    </source>
</evidence>
<dbReference type="GO" id="GO:0005524">
    <property type="term" value="F:ATP binding"/>
    <property type="evidence" value="ECO:0007669"/>
    <property type="project" value="UniProtKB-KW"/>
</dbReference>
<dbReference type="GO" id="GO:0000155">
    <property type="term" value="F:phosphorelay sensor kinase activity"/>
    <property type="evidence" value="ECO:0007669"/>
    <property type="project" value="InterPro"/>
</dbReference>
<dbReference type="InterPro" id="IPR050736">
    <property type="entry name" value="Sensor_HK_Regulatory"/>
</dbReference>
<dbReference type="SUPFAM" id="SSF55874">
    <property type="entry name" value="ATPase domain of HSP90 chaperone/DNA topoisomerase II/histidine kinase"/>
    <property type="match status" value="1"/>
</dbReference>
<feature type="transmembrane region" description="Helical" evidence="11">
    <location>
        <begin position="215"/>
        <end position="233"/>
    </location>
</feature>
<proteinExistence type="predicted"/>
<dbReference type="SMART" id="SM00387">
    <property type="entry name" value="HATPase_c"/>
    <property type="match status" value="1"/>
</dbReference>
<evidence type="ECO:0000256" key="7">
    <source>
        <dbReference type="ARBA" id="ARBA00022777"/>
    </source>
</evidence>
<evidence type="ECO:0000256" key="10">
    <source>
        <dbReference type="ARBA" id="ARBA00023136"/>
    </source>
</evidence>
<dbReference type="Proteomes" id="UP000463051">
    <property type="component" value="Unassembled WGS sequence"/>
</dbReference>
<dbReference type="CDD" id="cd00075">
    <property type="entry name" value="HATPase"/>
    <property type="match status" value="1"/>
</dbReference>
<feature type="domain" description="Histidine kinase" evidence="12">
    <location>
        <begin position="253"/>
        <end position="471"/>
    </location>
</feature>
<dbReference type="AlphaFoldDB" id="A0A7X2H156"/>
<comment type="caution">
    <text evidence="13">The sequence shown here is derived from an EMBL/GenBank/DDBJ whole genome shotgun (WGS) entry which is preliminary data.</text>
</comment>
<dbReference type="InterPro" id="IPR004358">
    <property type="entry name" value="Sig_transdc_His_kin-like_C"/>
</dbReference>
<protein>
    <recommendedName>
        <fullName evidence="3">histidine kinase</fullName>
        <ecNumber evidence="3">2.7.13.3</ecNumber>
    </recommendedName>
</protein>
<dbReference type="Pfam" id="PF02518">
    <property type="entry name" value="HATPase_c"/>
    <property type="match status" value="1"/>
</dbReference>
<dbReference type="Gene3D" id="1.10.287.130">
    <property type="match status" value="1"/>
</dbReference>
<keyword evidence="11" id="KW-1133">Transmembrane helix</keyword>
<gene>
    <name evidence="13" type="ORF">GJB61_01245</name>
</gene>
<dbReference type="InterPro" id="IPR036890">
    <property type="entry name" value="HATPase_C_sf"/>
</dbReference>
<dbReference type="PROSITE" id="PS50109">
    <property type="entry name" value="HIS_KIN"/>
    <property type="match status" value="1"/>
</dbReference>
<evidence type="ECO:0000313" key="13">
    <source>
        <dbReference type="EMBL" id="MRN51635.1"/>
    </source>
</evidence>
<dbReference type="EMBL" id="WJXB01000001">
    <property type="protein sequence ID" value="MRN51635.1"/>
    <property type="molecule type" value="Genomic_DNA"/>
</dbReference>
<dbReference type="PANTHER" id="PTHR43711">
    <property type="entry name" value="TWO-COMPONENT HISTIDINE KINASE"/>
    <property type="match status" value="1"/>
</dbReference>
<keyword evidence="7" id="KW-0418">Kinase</keyword>
<dbReference type="PANTHER" id="PTHR43711:SF1">
    <property type="entry name" value="HISTIDINE KINASE 1"/>
    <property type="match status" value="1"/>
</dbReference>
<keyword evidence="14" id="KW-1185">Reference proteome</keyword>
<dbReference type="FunFam" id="1.10.287.130:FF:000001">
    <property type="entry name" value="Two-component sensor histidine kinase"/>
    <property type="match status" value="1"/>
</dbReference>
<keyword evidence="9" id="KW-0902">Two-component regulatory system</keyword>
<dbReference type="GO" id="GO:0005886">
    <property type="term" value="C:plasma membrane"/>
    <property type="evidence" value="ECO:0007669"/>
    <property type="project" value="UniProtKB-SubCell"/>
</dbReference>
<dbReference type="FunFam" id="3.30.565.10:FF:000006">
    <property type="entry name" value="Sensor histidine kinase WalK"/>
    <property type="match status" value="1"/>
</dbReference>
<evidence type="ECO:0000256" key="3">
    <source>
        <dbReference type="ARBA" id="ARBA00012438"/>
    </source>
</evidence>
<keyword evidence="11" id="KW-0812">Transmembrane</keyword>
<dbReference type="InterPro" id="IPR003661">
    <property type="entry name" value="HisK_dim/P_dom"/>
</dbReference>
<evidence type="ECO:0000259" key="12">
    <source>
        <dbReference type="PROSITE" id="PS50109"/>
    </source>
</evidence>
<organism evidence="13 14">
    <name type="scientific">Paenibacillus monticola</name>
    <dbReference type="NCBI Taxonomy" id="2666075"/>
    <lineage>
        <taxon>Bacteria</taxon>
        <taxon>Bacillati</taxon>
        <taxon>Bacillota</taxon>
        <taxon>Bacilli</taxon>
        <taxon>Bacillales</taxon>
        <taxon>Paenibacillaceae</taxon>
        <taxon>Paenibacillus</taxon>
    </lineage>
</organism>
<feature type="transmembrane region" description="Helical" evidence="11">
    <location>
        <begin position="42"/>
        <end position="65"/>
    </location>
</feature>
<keyword evidence="5" id="KW-0808">Transferase</keyword>
<evidence type="ECO:0000256" key="11">
    <source>
        <dbReference type="SAM" id="Phobius"/>
    </source>
</evidence>